<dbReference type="Proteomes" id="UP000184499">
    <property type="component" value="Unassembled WGS sequence"/>
</dbReference>
<keyword evidence="2" id="KW-0472">Membrane</keyword>
<protein>
    <submittedName>
        <fullName evidence="4">Uncharacterized protein</fullName>
    </submittedName>
</protein>
<dbReference type="AlphaFoldDB" id="A0A1L9UXI4"/>
<feature type="region of interest" description="Disordered" evidence="1">
    <location>
        <begin position="148"/>
        <end position="174"/>
    </location>
</feature>
<evidence type="ECO:0000313" key="5">
    <source>
        <dbReference type="Proteomes" id="UP000184499"/>
    </source>
</evidence>
<keyword evidence="3" id="KW-0732">Signal</keyword>
<feature type="signal peptide" evidence="3">
    <location>
        <begin position="1"/>
        <end position="20"/>
    </location>
</feature>
<evidence type="ECO:0000256" key="1">
    <source>
        <dbReference type="SAM" id="MobiDB-lite"/>
    </source>
</evidence>
<sequence length="233" mass="24905">MQLNILWILTLLVAFVASAAVPEVAPDVTSTFGTWFDVEDFEATDFSFATRDEDVVIAVAVMTLSAAILINALWAPAWDLESGLKCGACVLSTNMLDDNLTLVQLSEPLSTRSPGLCPGLDTSRGMLVGRKTTTTVLTGWMRMGVLGRDDDEDDDDGGGGGGGGGGGVCSTTEVMKSKSPRDLVLEVIISRFTEVIDVKKMGMFYATRWRIVIGRIGMSCCSFDLNGSITLKT</sequence>
<dbReference type="GeneID" id="93579314"/>
<evidence type="ECO:0000256" key="2">
    <source>
        <dbReference type="SAM" id="Phobius"/>
    </source>
</evidence>
<feature type="chain" id="PRO_5012589490" evidence="3">
    <location>
        <begin position="21"/>
        <end position="233"/>
    </location>
</feature>
<gene>
    <name evidence="4" type="ORF">ASPBRDRAFT_52007</name>
</gene>
<accession>A0A1L9UXI4</accession>
<keyword evidence="2" id="KW-0812">Transmembrane</keyword>
<feature type="compositionally biased region" description="Gly residues" evidence="1">
    <location>
        <begin position="158"/>
        <end position="168"/>
    </location>
</feature>
<feature type="transmembrane region" description="Helical" evidence="2">
    <location>
        <begin position="55"/>
        <end position="75"/>
    </location>
</feature>
<reference evidence="5" key="1">
    <citation type="journal article" date="2017" name="Genome Biol.">
        <title>Comparative genomics reveals high biological diversity and specific adaptations in the industrially and medically important fungal genus Aspergillus.</title>
        <authorList>
            <person name="de Vries R.P."/>
            <person name="Riley R."/>
            <person name="Wiebenga A."/>
            <person name="Aguilar-Osorio G."/>
            <person name="Amillis S."/>
            <person name="Uchima C.A."/>
            <person name="Anderluh G."/>
            <person name="Asadollahi M."/>
            <person name="Askin M."/>
            <person name="Barry K."/>
            <person name="Battaglia E."/>
            <person name="Bayram O."/>
            <person name="Benocci T."/>
            <person name="Braus-Stromeyer S.A."/>
            <person name="Caldana C."/>
            <person name="Canovas D."/>
            <person name="Cerqueira G.C."/>
            <person name="Chen F."/>
            <person name="Chen W."/>
            <person name="Choi C."/>
            <person name="Clum A."/>
            <person name="Dos Santos R.A."/>
            <person name="Damasio A.R."/>
            <person name="Diallinas G."/>
            <person name="Emri T."/>
            <person name="Fekete E."/>
            <person name="Flipphi M."/>
            <person name="Freyberg S."/>
            <person name="Gallo A."/>
            <person name="Gournas C."/>
            <person name="Habgood R."/>
            <person name="Hainaut M."/>
            <person name="Harispe M.L."/>
            <person name="Henrissat B."/>
            <person name="Hilden K.S."/>
            <person name="Hope R."/>
            <person name="Hossain A."/>
            <person name="Karabika E."/>
            <person name="Karaffa L."/>
            <person name="Karanyi Z."/>
            <person name="Krasevec N."/>
            <person name="Kuo A."/>
            <person name="Kusch H."/>
            <person name="LaButti K."/>
            <person name="Lagendijk E.L."/>
            <person name="Lapidus A."/>
            <person name="Levasseur A."/>
            <person name="Lindquist E."/>
            <person name="Lipzen A."/>
            <person name="Logrieco A.F."/>
            <person name="MacCabe A."/>
            <person name="Maekelae M.R."/>
            <person name="Malavazi I."/>
            <person name="Melin P."/>
            <person name="Meyer V."/>
            <person name="Mielnichuk N."/>
            <person name="Miskei M."/>
            <person name="Molnar A.P."/>
            <person name="Mule G."/>
            <person name="Ngan C.Y."/>
            <person name="Orejas M."/>
            <person name="Orosz E."/>
            <person name="Ouedraogo J.P."/>
            <person name="Overkamp K.M."/>
            <person name="Park H.-S."/>
            <person name="Perrone G."/>
            <person name="Piumi F."/>
            <person name="Punt P.J."/>
            <person name="Ram A.F."/>
            <person name="Ramon A."/>
            <person name="Rauscher S."/>
            <person name="Record E."/>
            <person name="Riano-Pachon D.M."/>
            <person name="Robert V."/>
            <person name="Roehrig J."/>
            <person name="Ruller R."/>
            <person name="Salamov A."/>
            <person name="Salih N.S."/>
            <person name="Samson R.A."/>
            <person name="Sandor E."/>
            <person name="Sanguinetti M."/>
            <person name="Schuetze T."/>
            <person name="Sepcic K."/>
            <person name="Shelest E."/>
            <person name="Sherlock G."/>
            <person name="Sophianopoulou V."/>
            <person name="Squina F.M."/>
            <person name="Sun H."/>
            <person name="Susca A."/>
            <person name="Todd R.B."/>
            <person name="Tsang A."/>
            <person name="Unkles S.E."/>
            <person name="van de Wiele N."/>
            <person name="van Rossen-Uffink D."/>
            <person name="Oliveira J.V."/>
            <person name="Vesth T.C."/>
            <person name="Visser J."/>
            <person name="Yu J.-H."/>
            <person name="Zhou M."/>
            <person name="Andersen M.R."/>
            <person name="Archer D.B."/>
            <person name="Baker S.E."/>
            <person name="Benoit I."/>
            <person name="Brakhage A.A."/>
            <person name="Braus G.H."/>
            <person name="Fischer R."/>
            <person name="Frisvad J.C."/>
            <person name="Goldman G.H."/>
            <person name="Houbraken J."/>
            <person name="Oakley B."/>
            <person name="Pocsi I."/>
            <person name="Scazzocchio C."/>
            <person name="Seiboth B."/>
            <person name="vanKuyk P.A."/>
            <person name="Wortman J."/>
            <person name="Dyer P.S."/>
            <person name="Grigoriev I.V."/>
        </authorList>
    </citation>
    <scope>NUCLEOTIDE SEQUENCE [LARGE SCALE GENOMIC DNA]</scope>
    <source>
        <strain evidence="5">CBS 101740 / IMI 381727 / IBT 21946</strain>
    </source>
</reference>
<keyword evidence="5" id="KW-1185">Reference proteome</keyword>
<keyword evidence="2" id="KW-1133">Transmembrane helix</keyword>
<evidence type="ECO:0000313" key="4">
    <source>
        <dbReference type="EMBL" id="OJJ76388.1"/>
    </source>
</evidence>
<dbReference type="EMBL" id="KV878680">
    <property type="protein sequence ID" value="OJJ76388.1"/>
    <property type="molecule type" value="Genomic_DNA"/>
</dbReference>
<dbReference type="OrthoDB" id="4382354at2759"/>
<name>A0A1L9UXI4_ASPBC</name>
<dbReference type="VEuPathDB" id="FungiDB:ASPBRDRAFT_52007"/>
<organism evidence="4 5">
    <name type="scientific">Aspergillus brasiliensis (strain CBS 101740 / IMI 381727 / IBT 21946)</name>
    <dbReference type="NCBI Taxonomy" id="767769"/>
    <lineage>
        <taxon>Eukaryota</taxon>
        <taxon>Fungi</taxon>
        <taxon>Dikarya</taxon>
        <taxon>Ascomycota</taxon>
        <taxon>Pezizomycotina</taxon>
        <taxon>Eurotiomycetes</taxon>
        <taxon>Eurotiomycetidae</taxon>
        <taxon>Eurotiales</taxon>
        <taxon>Aspergillaceae</taxon>
        <taxon>Aspergillus</taxon>
        <taxon>Aspergillus subgen. Circumdati</taxon>
    </lineage>
</organism>
<evidence type="ECO:0000256" key="3">
    <source>
        <dbReference type="SAM" id="SignalP"/>
    </source>
</evidence>
<dbReference type="RefSeq" id="XP_067483635.1">
    <property type="nucleotide sequence ID" value="XM_067626826.1"/>
</dbReference>
<proteinExistence type="predicted"/>